<evidence type="ECO:0000259" key="7">
    <source>
        <dbReference type="Pfam" id="PF07970"/>
    </source>
</evidence>
<dbReference type="InterPro" id="IPR039542">
    <property type="entry name" value="Erv_N"/>
</dbReference>
<proteinExistence type="inferred from homology"/>
<dbReference type="STRING" id="36087.A0A077ZFG0"/>
<keyword evidence="4 6" id="KW-1133">Transmembrane helix</keyword>
<evidence type="ECO:0000256" key="1">
    <source>
        <dbReference type="ARBA" id="ARBA00004457"/>
    </source>
</evidence>
<accession>A0A077ZFG0</accession>
<feature type="domain" description="Endoplasmic reticulum vesicle transporter N-terminal" evidence="8">
    <location>
        <begin position="17"/>
        <end position="101"/>
    </location>
</feature>
<comment type="similarity">
    <text evidence="2">Belongs to the ERGIC family.</text>
</comment>
<dbReference type="OrthoDB" id="2382881at2759"/>
<reference evidence="9" key="1">
    <citation type="submission" date="2014-01" db="EMBL/GenBank/DDBJ databases">
        <authorList>
            <person name="Aslett M."/>
        </authorList>
    </citation>
    <scope>NUCLEOTIDE SEQUENCE</scope>
</reference>
<gene>
    <name evidence="9" type="ORF">TTRE_0000656001</name>
</gene>
<keyword evidence="3 6" id="KW-0812">Transmembrane</keyword>
<evidence type="ECO:0000256" key="6">
    <source>
        <dbReference type="SAM" id="Phobius"/>
    </source>
</evidence>
<evidence type="ECO:0000313" key="10">
    <source>
        <dbReference type="Proteomes" id="UP000030665"/>
    </source>
</evidence>
<name>A0A077ZFG0_TRITR</name>
<feature type="domain" description="Endoplasmic reticulum vesicle transporter C-terminal" evidence="7">
    <location>
        <begin position="178"/>
        <end position="344"/>
    </location>
</feature>
<dbReference type="InterPro" id="IPR012936">
    <property type="entry name" value="Erv_C"/>
</dbReference>
<dbReference type="Pfam" id="PF07970">
    <property type="entry name" value="COPIIcoated_ERV"/>
    <property type="match status" value="1"/>
</dbReference>
<evidence type="ECO:0000256" key="2">
    <source>
        <dbReference type="ARBA" id="ARBA00005648"/>
    </source>
</evidence>
<dbReference type="InterPro" id="IPR045888">
    <property type="entry name" value="Erv"/>
</dbReference>
<dbReference type="PANTHER" id="PTHR10984:SF30">
    <property type="entry name" value="ENDOPLASMIC RETICULUM-GOLGI INTERMEDIATE COMPARTMENT PROTEIN 2"/>
    <property type="match status" value="1"/>
</dbReference>
<reference evidence="9" key="2">
    <citation type="submission" date="2014-03" db="EMBL/GenBank/DDBJ databases">
        <title>The whipworm genome and dual-species transcriptomics of an intimate host-pathogen interaction.</title>
        <authorList>
            <person name="Foth B.J."/>
            <person name="Tsai I.J."/>
            <person name="Reid A.J."/>
            <person name="Bancroft A.J."/>
            <person name="Nichol S."/>
            <person name="Tracey A."/>
            <person name="Holroyd N."/>
            <person name="Cotton J.A."/>
            <person name="Stanley E.J."/>
            <person name="Zarowiecki M."/>
            <person name="Liu J.Z."/>
            <person name="Huckvale T."/>
            <person name="Cooper P.J."/>
            <person name="Grencis R.K."/>
            <person name="Berriman M."/>
        </authorList>
    </citation>
    <scope>NUCLEOTIDE SEQUENCE [LARGE SCALE GENOMIC DNA]</scope>
</reference>
<evidence type="ECO:0000256" key="5">
    <source>
        <dbReference type="ARBA" id="ARBA00023136"/>
    </source>
</evidence>
<dbReference type="EMBL" id="HG806296">
    <property type="protein sequence ID" value="CDW58253.1"/>
    <property type="molecule type" value="Genomic_DNA"/>
</dbReference>
<evidence type="ECO:0000313" key="9">
    <source>
        <dbReference type="EMBL" id="CDW58253.1"/>
    </source>
</evidence>
<sequence>MNELRRRKPEPVLDFIESLDAFPKVNEDVKEKPSPFHGVVFVCSWCLIIWLVYSELQFYRELINDYRFFIDIDYDEKVPINIDLTVAMPCSAISVDFKDVKEHILDDHEGFKLEPVRFELLPESRKFWNVLREINVNRLLSTMIMFKLLLVFNSDEEIWRSMHDMRLVMNSAGASHGRKDGCRIYGQFLVAKVHGSFHVTFGRQIRLSESIKLRLINFDASLNFNFSHRIEKLAFGPRLPGAVNPLDGVERTSMNENDLFQYYVNVVPTKMTKANGEVLRSSQYSVTQLTRTISHSNGSHGRPGISIIYELSPILVDITQRKQSIIVLLLRLCAIIGGVFATSDVLVTFSDALLGRNGNVGKMHLPTVI</sequence>
<dbReference type="Pfam" id="PF13850">
    <property type="entry name" value="ERGIC_N"/>
    <property type="match status" value="1"/>
</dbReference>
<dbReference type="GO" id="GO:0030134">
    <property type="term" value="C:COPII-coated ER to Golgi transport vesicle"/>
    <property type="evidence" value="ECO:0007669"/>
    <property type="project" value="TreeGrafter"/>
</dbReference>
<dbReference type="GO" id="GO:0006888">
    <property type="term" value="P:endoplasmic reticulum to Golgi vesicle-mediated transport"/>
    <property type="evidence" value="ECO:0007669"/>
    <property type="project" value="TreeGrafter"/>
</dbReference>
<dbReference type="Proteomes" id="UP000030665">
    <property type="component" value="Unassembled WGS sequence"/>
</dbReference>
<dbReference type="GO" id="GO:0005783">
    <property type="term" value="C:endoplasmic reticulum"/>
    <property type="evidence" value="ECO:0007669"/>
    <property type="project" value="TreeGrafter"/>
</dbReference>
<dbReference type="GO" id="GO:0006890">
    <property type="term" value="P:retrograde vesicle-mediated transport, Golgi to endoplasmic reticulum"/>
    <property type="evidence" value="ECO:0007669"/>
    <property type="project" value="TreeGrafter"/>
</dbReference>
<evidence type="ECO:0000259" key="8">
    <source>
        <dbReference type="Pfam" id="PF13850"/>
    </source>
</evidence>
<evidence type="ECO:0000256" key="4">
    <source>
        <dbReference type="ARBA" id="ARBA00022989"/>
    </source>
</evidence>
<keyword evidence="5 6" id="KW-0472">Membrane</keyword>
<feature type="transmembrane region" description="Helical" evidence="6">
    <location>
        <begin position="328"/>
        <end position="349"/>
    </location>
</feature>
<organism evidence="9 10">
    <name type="scientific">Trichuris trichiura</name>
    <name type="common">Whipworm</name>
    <name type="synonym">Trichocephalus trichiurus</name>
    <dbReference type="NCBI Taxonomy" id="36087"/>
    <lineage>
        <taxon>Eukaryota</taxon>
        <taxon>Metazoa</taxon>
        <taxon>Ecdysozoa</taxon>
        <taxon>Nematoda</taxon>
        <taxon>Enoplea</taxon>
        <taxon>Dorylaimia</taxon>
        <taxon>Trichinellida</taxon>
        <taxon>Trichuridae</taxon>
        <taxon>Trichuris</taxon>
    </lineage>
</organism>
<dbReference type="AlphaFoldDB" id="A0A077ZFG0"/>
<evidence type="ECO:0000256" key="3">
    <source>
        <dbReference type="ARBA" id="ARBA00022692"/>
    </source>
</evidence>
<keyword evidence="10" id="KW-1185">Reference proteome</keyword>
<protein>
    <submittedName>
        <fullName evidence="9">Endoplasmic reticulum Golgi intermediate</fullName>
    </submittedName>
</protein>
<dbReference type="PANTHER" id="PTHR10984">
    <property type="entry name" value="ENDOPLASMIC RETICULUM-GOLGI INTERMEDIATE COMPARTMENT PROTEIN"/>
    <property type="match status" value="1"/>
</dbReference>
<dbReference type="GO" id="GO:0033116">
    <property type="term" value="C:endoplasmic reticulum-Golgi intermediate compartment membrane"/>
    <property type="evidence" value="ECO:0007669"/>
    <property type="project" value="UniProtKB-SubCell"/>
</dbReference>
<comment type="subcellular location">
    <subcellularLocation>
        <location evidence="1">Endoplasmic reticulum-Golgi intermediate compartment membrane</location>
        <topology evidence="1">Multi-pass membrane protein</topology>
    </subcellularLocation>
</comment>